<name>A0A250XDD9_9CHLO</name>
<keyword evidence="3" id="KW-1185">Reference proteome</keyword>
<organism evidence="2 3">
    <name type="scientific">Chlamydomonas eustigma</name>
    <dbReference type="NCBI Taxonomy" id="1157962"/>
    <lineage>
        <taxon>Eukaryota</taxon>
        <taxon>Viridiplantae</taxon>
        <taxon>Chlorophyta</taxon>
        <taxon>core chlorophytes</taxon>
        <taxon>Chlorophyceae</taxon>
        <taxon>CS clade</taxon>
        <taxon>Chlamydomonadales</taxon>
        <taxon>Chlamydomonadaceae</taxon>
        <taxon>Chlamydomonas</taxon>
    </lineage>
</organism>
<reference evidence="2 3" key="1">
    <citation type="submission" date="2017-08" db="EMBL/GenBank/DDBJ databases">
        <title>Acidophilic green algal genome provides insights into adaptation to an acidic environment.</title>
        <authorList>
            <person name="Hirooka S."/>
            <person name="Hirose Y."/>
            <person name="Kanesaki Y."/>
            <person name="Higuchi S."/>
            <person name="Fujiwara T."/>
            <person name="Onuma R."/>
            <person name="Era A."/>
            <person name="Ohbayashi R."/>
            <person name="Uzuka A."/>
            <person name="Nozaki H."/>
            <person name="Yoshikawa H."/>
            <person name="Miyagishima S.Y."/>
        </authorList>
    </citation>
    <scope>NUCLEOTIDE SEQUENCE [LARGE SCALE GENOMIC DNA]</scope>
    <source>
        <strain evidence="2 3">NIES-2499</strain>
    </source>
</reference>
<protein>
    <submittedName>
        <fullName evidence="2">Uncharacterized protein</fullName>
    </submittedName>
</protein>
<proteinExistence type="predicted"/>
<evidence type="ECO:0000256" key="1">
    <source>
        <dbReference type="SAM" id="MobiDB-lite"/>
    </source>
</evidence>
<dbReference type="OrthoDB" id="550057at2759"/>
<accession>A0A250XDD9</accession>
<dbReference type="EMBL" id="BEGY01000060">
    <property type="protein sequence ID" value="GAX81071.1"/>
    <property type="molecule type" value="Genomic_DNA"/>
</dbReference>
<sequence length="380" mass="42180">MTDTVIVGEAEPHLADRTDNALNPTELNESLKNIDLIASAQTEETSPSKRSILISRPLSPNGLISPASRPETGNRYIYRPDTAYSTPPTSVLRTHNGLGEGQLLYQIGKIGPLVPTYAPYWVKDPPQRPAVIDLRLSPSQRSRSCYSPEFLSISCSVLNSRPATSAATSRPATSSSLLREVEPNLIHYQSAPPSPSGHSRQHGNLLIKHQHQQRQQQQQRNRHAHTRYDEDLLGPRPCTARPQPCRYFARTAHPRMGASAAGVPTNLRQPKPLPNTQYTEFIQDVARSSFETGGIFLPRSHGAAECEQTELPAPTLVHLASKVVVESRAKSRVVDEMNLIPRRLTHDPPPTEAQARAAKAMSHDAPIRLRFRQRMKEWGV</sequence>
<dbReference type="Proteomes" id="UP000232323">
    <property type="component" value="Unassembled WGS sequence"/>
</dbReference>
<dbReference type="AlphaFoldDB" id="A0A250XDD9"/>
<comment type="caution">
    <text evidence="2">The sequence shown here is derived from an EMBL/GenBank/DDBJ whole genome shotgun (WGS) entry which is preliminary data.</text>
</comment>
<gene>
    <name evidence="2" type="ORF">CEUSTIGMA_g8506.t1</name>
</gene>
<evidence type="ECO:0000313" key="3">
    <source>
        <dbReference type="Proteomes" id="UP000232323"/>
    </source>
</evidence>
<feature type="region of interest" description="Disordered" evidence="1">
    <location>
        <begin position="208"/>
        <end position="236"/>
    </location>
</feature>
<evidence type="ECO:0000313" key="2">
    <source>
        <dbReference type="EMBL" id="GAX81071.1"/>
    </source>
</evidence>